<dbReference type="PANTHER" id="PTHR21716:SF68">
    <property type="entry name" value="TRANSPORT PROTEIN YTVI-RELATED"/>
    <property type="match status" value="1"/>
</dbReference>
<evidence type="ECO:0000256" key="4">
    <source>
        <dbReference type="ARBA" id="ARBA00022989"/>
    </source>
</evidence>
<dbReference type="Pfam" id="PF01594">
    <property type="entry name" value="AI-2E_transport"/>
    <property type="match status" value="1"/>
</dbReference>
<gene>
    <name evidence="7" type="ORF">CLPA_c20450</name>
    <name evidence="8" type="ORF">CP6013_01134</name>
</gene>
<feature type="transmembrane region" description="Helical" evidence="6">
    <location>
        <begin position="249"/>
        <end position="267"/>
    </location>
</feature>
<comment type="subcellular location">
    <subcellularLocation>
        <location evidence="1">Membrane</location>
        <topology evidence="1">Multi-pass membrane protein</topology>
    </subcellularLocation>
</comment>
<dbReference type="AlphaFoldDB" id="A0A0H3J9Z7"/>
<organism evidence="7 10">
    <name type="scientific">Clostridium pasteurianum DSM 525 = ATCC 6013</name>
    <dbReference type="NCBI Taxonomy" id="1262449"/>
    <lineage>
        <taxon>Bacteria</taxon>
        <taxon>Bacillati</taxon>
        <taxon>Bacillota</taxon>
        <taxon>Clostridia</taxon>
        <taxon>Eubacteriales</taxon>
        <taxon>Clostridiaceae</taxon>
        <taxon>Clostridium</taxon>
    </lineage>
</organism>
<evidence type="ECO:0000256" key="6">
    <source>
        <dbReference type="SAM" id="Phobius"/>
    </source>
</evidence>
<feature type="transmembrane region" description="Helical" evidence="6">
    <location>
        <begin position="146"/>
        <end position="166"/>
    </location>
</feature>
<comment type="similarity">
    <text evidence="2">Belongs to the autoinducer-2 exporter (AI-2E) (TC 2.A.86) family.</text>
</comment>
<evidence type="ECO:0000256" key="2">
    <source>
        <dbReference type="ARBA" id="ARBA00009773"/>
    </source>
</evidence>
<feature type="transmembrane region" description="Helical" evidence="6">
    <location>
        <begin position="287"/>
        <end position="314"/>
    </location>
</feature>
<dbReference type="GO" id="GO:0016020">
    <property type="term" value="C:membrane"/>
    <property type="evidence" value="ECO:0007669"/>
    <property type="project" value="UniProtKB-SubCell"/>
</dbReference>
<dbReference type="eggNOG" id="COG0628">
    <property type="taxonomic scope" value="Bacteria"/>
</dbReference>
<protein>
    <submittedName>
        <fullName evidence="7">Putative permease</fullName>
    </submittedName>
</protein>
<feature type="transmembrane region" description="Helical" evidence="6">
    <location>
        <begin position="61"/>
        <end position="84"/>
    </location>
</feature>
<dbReference type="InterPro" id="IPR002549">
    <property type="entry name" value="AI-2E-like"/>
</dbReference>
<feature type="transmembrane region" description="Helical" evidence="6">
    <location>
        <begin position="220"/>
        <end position="242"/>
    </location>
</feature>
<evidence type="ECO:0000256" key="5">
    <source>
        <dbReference type="ARBA" id="ARBA00023136"/>
    </source>
</evidence>
<keyword evidence="10" id="KW-1185">Reference proteome</keyword>
<reference evidence="7 10" key="1">
    <citation type="journal article" date="2015" name="Genome Announc.">
        <title>Complete Genome Sequence of the Nitrogen-Fixing and Solvent-Producing Clostridium pasteurianum DSM 525.</title>
        <authorList>
            <person name="Poehlein A."/>
            <person name="Grosse-Honebrink A."/>
            <person name="Zhang Y."/>
            <person name="Minton N.P."/>
            <person name="Daniel R."/>
        </authorList>
    </citation>
    <scope>NUCLEOTIDE SEQUENCE [LARGE SCALE GENOMIC DNA]</scope>
    <source>
        <strain evidence="7">DSM 525</strain>
        <strain evidence="10">DSM 525 / ATCC 6013</strain>
    </source>
</reference>
<dbReference type="PATRIC" id="fig|1262449.3.peg.950"/>
<dbReference type="Proteomes" id="UP000030905">
    <property type="component" value="Chromosome"/>
</dbReference>
<dbReference type="EMBL" id="CP009268">
    <property type="protein sequence ID" value="AJA52103.1"/>
    <property type="molecule type" value="Genomic_DNA"/>
</dbReference>
<keyword evidence="5 6" id="KW-0472">Membrane</keyword>
<evidence type="ECO:0000313" key="8">
    <source>
        <dbReference type="EMBL" id="KRU11887.1"/>
    </source>
</evidence>
<reference evidence="8" key="2">
    <citation type="submission" date="2015-10" db="EMBL/GenBank/DDBJ databases">
        <title>Improved Draft Genome Sequence of Clostridium pasteurianum Strain ATCC 6013 (DSM 525) Using a Hybrid Next-Generation Sequencing Approach.</title>
        <authorList>
            <person name="Pyne M.E."/>
            <person name="Utturkar S.M."/>
            <person name="Brown S.D."/>
            <person name="Moo-Young M."/>
            <person name="Chung D.A."/>
            <person name="Chou P.C."/>
        </authorList>
    </citation>
    <scope>NUCLEOTIDE SEQUENCE</scope>
    <source>
        <strain evidence="8">ATCC 6013</strain>
    </source>
</reference>
<reference evidence="8 9" key="3">
    <citation type="journal article" name="Genome Announc.">
        <title>Improved Draft Genome Sequence of Clostridium pasteurianum Strain ATCC 6013 (DSM 525) Using a Hybrid Next-Generation Sequencing Approach.</title>
        <authorList>
            <person name="Pyne M.E."/>
            <person name="Utturkar S."/>
            <person name="Brown S.D."/>
            <person name="Moo-Young M."/>
            <person name="Chung D.A."/>
            <person name="Chou C.P."/>
        </authorList>
    </citation>
    <scope>NUCLEOTIDE SEQUENCE [LARGE SCALE GENOMIC DNA]</scope>
    <source>
        <strain evidence="8 9">ATCC 6013</strain>
    </source>
</reference>
<sequence length="322" mass="37367">MYEKYKKLFNSLILLIIFVIVTIIIKNYFKPFLSIVILLIFANPIYNFMCKHKFFSKRLNAIITIIFINILFFIIIIYSGNFIFEKIKYLISNFFADFTLNNVDNGIGIEKYFRVNEIIEKAKSLLINNFYSVVLRQGAIYTTDGVFSYFISNISVYFILVDKYVIVKSAEGLLTREKLILISKKMQDIKKMISVEVKLVLLTTIQTIFGFLILEIDSAIFLGILCGVLDILPYVGTILIFLPLIVYKFYLKQYIIAVGLIFLYILLQFNRQIMETRFMSTKLQIHPLLLIISIYIGGKVFGIVGFIMAPIYVLTVKEIIFS</sequence>
<name>A0A0H3J9Z7_CLOPA</name>
<keyword evidence="4 6" id="KW-1133">Transmembrane helix</keyword>
<evidence type="ECO:0000256" key="3">
    <source>
        <dbReference type="ARBA" id="ARBA00022692"/>
    </source>
</evidence>
<evidence type="ECO:0000313" key="10">
    <source>
        <dbReference type="Proteomes" id="UP000030905"/>
    </source>
</evidence>
<dbReference type="KEGG" id="cpae:CPAST_c20450"/>
<dbReference type="GO" id="GO:0055085">
    <property type="term" value="P:transmembrane transport"/>
    <property type="evidence" value="ECO:0007669"/>
    <property type="project" value="TreeGrafter"/>
</dbReference>
<dbReference type="Proteomes" id="UP000028042">
    <property type="component" value="Unassembled WGS sequence"/>
</dbReference>
<dbReference type="GeneID" id="93074196"/>
<accession>A0A0H3J9Z7</accession>
<dbReference type="RefSeq" id="WP_003442222.1">
    <property type="nucleotide sequence ID" value="NZ_CP009267.1"/>
</dbReference>
<feature type="transmembrane region" description="Helical" evidence="6">
    <location>
        <begin position="193"/>
        <end position="214"/>
    </location>
</feature>
<evidence type="ECO:0000256" key="1">
    <source>
        <dbReference type="ARBA" id="ARBA00004141"/>
    </source>
</evidence>
<keyword evidence="3 6" id="KW-0812">Transmembrane</keyword>
<feature type="transmembrane region" description="Helical" evidence="6">
    <location>
        <begin position="7"/>
        <end position="25"/>
    </location>
</feature>
<evidence type="ECO:0000313" key="7">
    <source>
        <dbReference type="EMBL" id="AJA52103.1"/>
    </source>
</evidence>
<dbReference type="KEGG" id="cpat:CLPA_c20450"/>
<evidence type="ECO:0000313" key="9">
    <source>
        <dbReference type="Proteomes" id="UP000028042"/>
    </source>
</evidence>
<dbReference type="PANTHER" id="PTHR21716">
    <property type="entry name" value="TRANSMEMBRANE PROTEIN"/>
    <property type="match status" value="1"/>
</dbReference>
<feature type="transmembrane region" description="Helical" evidence="6">
    <location>
        <begin position="31"/>
        <end position="49"/>
    </location>
</feature>
<dbReference type="EMBL" id="JPGY02000001">
    <property type="protein sequence ID" value="KRU11887.1"/>
    <property type="molecule type" value="Genomic_DNA"/>
</dbReference>
<proteinExistence type="inferred from homology"/>